<keyword evidence="2" id="KW-1185">Reference proteome</keyword>
<evidence type="ECO:0000313" key="2">
    <source>
        <dbReference type="Proteomes" id="UP000045285"/>
    </source>
</evidence>
<organism evidence="1 2">
    <name type="scientific">Mesorhizobium plurifarium</name>
    <dbReference type="NCBI Taxonomy" id="69974"/>
    <lineage>
        <taxon>Bacteria</taxon>
        <taxon>Pseudomonadati</taxon>
        <taxon>Pseudomonadota</taxon>
        <taxon>Alphaproteobacteria</taxon>
        <taxon>Hyphomicrobiales</taxon>
        <taxon>Phyllobacteriaceae</taxon>
        <taxon>Mesorhizobium</taxon>
    </lineage>
</organism>
<gene>
    <name evidence="1" type="ORF">MPL3356_60127</name>
</gene>
<reference evidence="2" key="1">
    <citation type="submission" date="2014-08" db="EMBL/GenBank/DDBJ databases">
        <authorList>
            <person name="Moulin L."/>
        </authorList>
    </citation>
    <scope>NUCLEOTIDE SEQUENCE [LARGE SCALE GENOMIC DNA]</scope>
</reference>
<proteinExistence type="predicted"/>
<dbReference type="Proteomes" id="UP000045285">
    <property type="component" value="Unassembled WGS sequence"/>
</dbReference>
<dbReference type="EMBL" id="CCMZ01000056">
    <property type="protein sequence ID" value="CDX25866.1"/>
    <property type="molecule type" value="Genomic_DNA"/>
</dbReference>
<dbReference type="AlphaFoldDB" id="A0A090E7X1"/>
<sequence>MVSGVQFDPLKRGIALEPSGLGFAGYFSKRGASQPGDAAGAGGQSGVAPRLACSAAAASAVETSNANKNKYEASLIALNPTSIIPMPCSLYVPKKNTASTISADARRHRLAC</sequence>
<protein>
    <submittedName>
        <fullName evidence="1">Uncharacterized protein</fullName>
    </submittedName>
</protein>
<name>A0A090E7X1_MESPL</name>
<accession>A0A090E7X1</accession>
<evidence type="ECO:0000313" key="1">
    <source>
        <dbReference type="EMBL" id="CDX25866.1"/>
    </source>
</evidence>